<feature type="transmembrane region" description="Helical" evidence="2">
    <location>
        <begin position="127"/>
        <end position="147"/>
    </location>
</feature>
<feature type="transmembrane region" description="Helical" evidence="2">
    <location>
        <begin position="78"/>
        <end position="100"/>
    </location>
</feature>
<gene>
    <name evidence="3" type="ORF">H9784_09155</name>
</gene>
<name>A0A9D2HQJ4_9BACT</name>
<accession>A0A9D2HQJ4</accession>
<sequence length="208" mass="22667">MKKRLLAFFAFFGCSFGLAALVYHAMALLTKGVLIFGFLPRMFLYHWIYPNQYIALVCLIYALLAAAFAPRIARRPSLAIWIVLATPLLASPLGGMLWHLHDMLAGYFPSSWQEKLLLDGALEGAEIGWLIVLLSFPYNVICALLGIRGTRRLAQRLYPAPETACTATPPAETGRAEGTDSALNDAKDPNGANDTNDAPDAAASEKLP</sequence>
<comment type="caution">
    <text evidence="3">The sequence shown here is derived from an EMBL/GenBank/DDBJ whole genome shotgun (WGS) entry which is preliminary data.</text>
</comment>
<feature type="transmembrane region" description="Helical" evidence="2">
    <location>
        <begin position="51"/>
        <end position="69"/>
    </location>
</feature>
<evidence type="ECO:0000313" key="3">
    <source>
        <dbReference type="EMBL" id="HJA79713.1"/>
    </source>
</evidence>
<dbReference type="Proteomes" id="UP000823821">
    <property type="component" value="Unassembled WGS sequence"/>
</dbReference>
<evidence type="ECO:0000313" key="4">
    <source>
        <dbReference type="Proteomes" id="UP000823821"/>
    </source>
</evidence>
<reference evidence="3" key="1">
    <citation type="journal article" date="2021" name="PeerJ">
        <title>Extensive microbial diversity within the chicken gut microbiome revealed by metagenomics and culture.</title>
        <authorList>
            <person name="Gilroy R."/>
            <person name="Ravi A."/>
            <person name="Getino M."/>
            <person name="Pursley I."/>
            <person name="Horton D.L."/>
            <person name="Alikhan N.F."/>
            <person name="Baker D."/>
            <person name="Gharbi K."/>
            <person name="Hall N."/>
            <person name="Watson M."/>
            <person name="Adriaenssens E.M."/>
            <person name="Foster-Nyarko E."/>
            <person name="Jarju S."/>
            <person name="Secka A."/>
            <person name="Antonio M."/>
            <person name="Oren A."/>
            <person name="Chaudhuri R.R."/>
            <person name="La Ragione R."/>
            <person name="Hildebrand F."/>
            <person name="Pallen M.J."/>
        </authorList>
    </citation>
    <scope>NUCLEOTIDE SEQUENCE</scope>
    <source>
        <strain evidence="3">5032</strain>
    </source>
</reference>
<protein>
    <submittedName>
        <fullName evidence="3">Uncharacterized protein</fullName>
    </submittedName>
</protein>
<dbReference type="EMBL" id="DWZD01000047">
    <property type="protein sequence ID" value="HJA79713.1"/>
    <property type="molecule type" value="Genomic_DNA"/>
</dbReference>
<feature type="region of interest" description="Disordered" evidence="1">
    <location>
        <begin position="164"/>
        <end position="208"/>
    </location>
</feature>
<proteinExistence type="predicted"/>
<dbReference type="AlphaFoldDB" id="A0A9D2HQJ4"/>
<evidence type="ECO:0000256" key="2">
    <source>
        <dbReference type="SAM" id="Phobius"/>
    </source>
</evidence>
<organism evidence="3 4">
    <name type="scientific">Candidatus Desulfovibrio intestinavium</name>
    <dbReference type="NCBI Taxonomy" id="2838534"/>
    <lineage>
        <taxon>Bacteria</taxon>
        <taxon>Pseudomonadati</taxon>
        <taxon>Thermodesulfobacteriota</taxon>
        <taxon>Desulfovibrionia</taxon>
        <taxon>Desulfovibrionales</taxon>
        <taxon>Desulfovibrionaceae</taxon>
        <taxon>Desulfovibrio</taxon>
    </lineage>
</organism>
<feature type="compositionally biased region" description="Low complexity" evidence="1">
    <location>
        <begin position="164"/>
        <end position="173"/>
    </location>
</feature>
<feature type="compositionally biased region" description="Low complexity" evidence="1">
    <location>
        <begin position="189"/>
        <end position="202"/>
    </location>
</feature>
<keyword evidence="2" id="KW-0812">Transmembrane</keyword>
<keyword evidence="2" id="KW-0472">Membrane</keyword>
<evidence type="ECO:0000256" key="1">
    <source>
        <dbReference type="SAM" id="MobiDB-lite"/>
    </source>
</evidence>
<reference evidence="3" key="2">
    <citation type="submission" date="2021-04" db="EMBL/GenBank/DDBJ databases">
        <authorList>
            <person name="Gilroy R."/>
        </authorList>
    </citation>
    <scope>NUCLEOTIDE SEQUENCE</scope>
    <source>
        <strain evidence="3">5032</strain>
    </source>
</reference>
<keyword evidence="2" id="KW-1133">Transmembrane helix</keyword>